<protein>
    <submittedName>
        <fullName evidence="5">Glycos_transf_2</fullName>
    </submittedName>
</protein>
<dbReference type="SUPFAM" id="SSF53448">
    <property type="entry name" value="Nucleotide-diphospho-sugar transferases"/>
    <property type="match status" value="1"/>
</dbReference>
<evidence type="ECO:0000256" key="2">
    <source>
        <dbReference type="ARBA" id="ARBA00022676"/>
    </source>
</evidence>
<dbReference type="CDD" id="cd00761">
    <property type="entry name" value="Glyco_tranf_GTA_type"/>
    <property type="match status" value="1"/>
</dbReference>
<dbReference type="InterPro" id="IPR029044">
    <property type="entry name" value="Nucleotide-diphossugar_trans"/>
</dbReference>
<accession>A0A060BI69</accession>
<dbReference type="Pfam" id="PF00535">
    <property type="entry name" value="Glycos_transf_2"/>
    <property type="match status" value="1"/>
</dbReference>
<reference evidence="5" key="1">
    <citation type="journal article" date="2013" name="Environ. Microbiol.">
        <title>Seasonally variable intestinal metagenomes of the red palm weevil (Rhynchophorus ferrugineus).</title>
        <authorList>
            <person name="Jia S."/>
            <person name="Zhang X."/>
            <person name="Zhang G."/>
            <person name="Yin A."/>
            <person name="Zhang S."/>
            <person name="Li F."/>
            <person name="Wang L."/>
            <person name="Zhao D."/>
            <person name="Yun Q."/>
            <person name="Tala"/>
            <person name="Wang J."/>
            <person name="Sun G."/>
            <person name="Baabdullah M."/>
            <person name="Yu X."/>
            <person name="Hu S."/>
            <person name="Al-Mssallem I.S."/>
            <person name="Yu J."/>
        </authorList>
    </citation>
    <scope>NUCLEOTIDE SEQUENCE</scope>
</reference>
<sequence length="77" mass="8689">MKVLSIVVPCYNSAAYLERCVNSLLLGEEKVEVILIDDGSTDQTGEKVDYYMQRFPERVKSDSSKLTAVTEQLLMRA</sequence>
<name>A0A060BI69_9LACO</name>
<keyword evidence="3" id="KW-0808">Transferase</keyword>
<comment type="similarity">
    <text evidence="1">Belongs to the glycosyltransferase 2 family.</text>
</comment>
<dbReference type="GO" id="GO:0016757">
    <property type="term" value="F:glycosyltransferase activity"/>
    <property type="evidence" value="ECO:0007669"/>
    <property type="project" value="UniProtKB-KW"/>
</dbReference>
<dbReference type="PANTHER" id="PTHR43630">
    <property type="entry name" value="POLY-BETA-1,6-N-ACETYL-D-GLUCOSAMINE SYNTHASE"/>
    <property type="match status" value="1"/>
</dbReference>
<evidence type="ECO:0000313" key="5">
    <source>
        <dbReference type="EMBL" id="AIA83708.1"/>
    </source>
</evidence>
<dbReference type="Gene3D" id="3.90.550.10">
    <property type="entry name" value="Spore Coat Polysaccharide Biosynthesis Protein SpsA, Chain A"/>
    <property type="match status" value="1"/>
</dbReference>
<evidence type="ECO:0000259" key="4">
    <source>
        <dbReference type="Pfam" id="PF00535"/>
    </source>
</evidence>
<proteinExistence type="inferred from homology"/>
<dbReference type="InterPro" id="IPR001173">
    <property type="entry name" value="Glyco_trans_2-like"/>
</dbReference>
<keyword evidence="2" id="KW-0328">Glycosyltransferase</keyword>
<evidence type="ECO:0000256" key="3">
    <source>
        <dbReference type="ARBA" id="ARBA00022679"/>
    </source>
</evidence>
<dbReference type="PANTHER" id="PTHR43630:SF1">
    <property type="entry name" value="POLY-BETA-1,6-N-ACETYL-D-GLUCOSAMINE SYNTHASE"/>
    <property type="match status" value="1"/>
</dbReference>
<dbReference type="AlphaFoldDB" id="A0A060BI69"/>
<organism evidence="5">
    <name type="scientific">uncultured Lactobacillus sp</name>
    <dbReference type="NCBI Taxonomy" id="153152"/>
    <lineage>
        <taxon>Bacteria</taxon>
        <taxon>Bacillati</taxon>
        <taxon>Bacillota</taxon>
        <taxon>Bacilli</taxon>
        <taxon>Lactobacillales</taxon>
        <taxon>Lactobacillaceae</taxon>
        <taxon>Lactobacillus</taxon>
        <taxon>environmental samples</taxon>
    </lineage>
</organism>
<dbReference type="EMBL" id="KF116463">
    <property type="protein sequence ID" value="AIA83708.1"/>
    <property type="molecule type" value="Genomic_DNA"/>
</dbReference>
<feature type="domain" description="Glycosyltransferase 2-like" evidence="4">
    <location>
        <begin position="5"/>
        <end position="60"/>
    </location>
</feature>
<evidence type="ECO:0000256" key="1">
    <source>
        <dbReference type="ARBA" id="ARBA00006739"/>
    </source>
</evidence>